<dbReference type="Pfam" id="PF19425">
    <property type="entry name" value="Csd3_N2"/>
    <property type="match status" value="1"/>
</dbReference>
<dbReference type="AlphaFoldDB" id="A0A292YFT4"/>
<name>A0A292YFT4_9BACT</name>
<evidence type="ECO:0000259" key="9">
    <source>
        <dbReference type="Pfam" id="PF18059"/>
    </source>
</evidence>
<dbReference type="SUPFAM" id="SSF51261">
    <property type="entry name" value="Duplicated hybrid motif"/>
    <property type="match status" value="1"/>
</dbReference>
<feature type="domain" description="Csd3 N-terminal" evidence="9">
    <location>
        <begin position="22"/>
        <end position="102"/>
    </location>
</feature>
<keyword evidence="7" id="KW-0482">Metalloprotease</keyword>
<dbReference type="RefSeq" id="WP_096259593.1">
    <property type="nucleotide sequence ID" value="NZ_BDME01000002.1"/>
</dbReference>
<comment type="cofactor">
    <cofactor evidence="1">
        <name>Zn(2+)</name>
        <dbReference type="ChEBI" id="CHEBI:29105"/>
    </cofactor>
</comment>
<dbReference type="GO" id="GO:0006508">
    <property type="term" value="P:proteolysis"/>
    <property type="evidence" value="ECO:0007669"/>
    <property type="project" value="UniProtKB-KW"/>
</dbReference>
<dbReference type="Pfam" id="PF18059">
    <property type="entry name" value="Csd3_N"/>
    <property type="match status" value="1"/>
</dbReference>
<evidence type="ECO:0000256" key="3">
    <source>
        <dbReference type="ARBA" id="ARBA00022670"/>
    </source>
</evidence>
<evidence type="ECO:0000313" key="12">
    <source>
        <dbReference type="Proteomes" id="UP000217944"/>
    </source>
</evidence>
<protein>
    <recommendedName>
        <fullName evidence="13">Peptidase M23 domain-containing protein</fullName>
    </recommendedName>
</protein>
<dbReference type="Proteomes" id="UP000217944">
    <property type="component" value="Unassembled WGS sequence"/>
</dbReference>
<gene>
    <name evidence="11" type="ORF">LNAT_P1286</name>
</gene>
<reference evidence="11 12" key="1">
    <citation type="journal article" date="2017" name="Syst. Appl. Microbiol.">
        <title>Lebetimonas natsushimae sp. nov., a novel strictly anaerobic, moderately thermophilic chemoautotroph isolated from a deep-sea hydrothermal vent polychaete nest in the Mid-Okinawa Trough.</title>
        <authorList>
            <person name="Nagata R."/>
            <person name="Takaki Y."/>
            <person name="Tame A."/>
            <person name="Nunoura T."/>
            <person name="Muto H."/>
            <person name="Mino S."/>
            <person name="Sawayama S."/>
            <person name="Takai K."/>
            <person name="Nakagawa S."/>
        </authorList>
    </citation>
    <scope>NUCLEOTIDE SEQUENCE [LARGE SCALE GENOMIC DNA]</scope>
    <source>
        <strain evidence="11 12">HS1857</strain>
    </source>
</reference>
<evidence type="ECO:0000313" key="11">
    <source>
        <dbReference type="EMBL" id="GAX87989.1"/>
    </source>
</evidence>
<keyword evidence="3" id="KW-0645">Protease</keyword>
<dbReference type="InterPro" id="IPR040653">
    <property type="entry name" value="Csd3_N"/>
</dbReference>
<evidence type="ECO:0000259" key="10">
    <source>
        <dbReference type="Pfam" id="PF19425"/>
    </source>
</evidence>
<keyword evidence="5" id="KW-0378">Hydrolase</keyword>
<feature type="domain" description="M23ase beta-sheet core" evidence="8">
    <location>
        <begin position="234"/>
        <end position="331"/>
    </location>
</feature>
<dbReference type="PANTHER" id="PTHR21666:SF288">
    <property type="entry name" value="CELL DIVISION PROTEIN YTFB"/>
    <property type="match status" value="1"/>
</dbReference>
<sequence length="366" mass="43239">MKKFFILLFIPFILFAYKVDIQKWKSYKTFYNFLKQNNLPLSIYYNLPINLKRYVRFIPQNETIFLLKENNDFKEALIPINSEKQLQIIKTDNKYNTKIIPIIYNEERKEVQVTIDNYLSYDLYKATHLSILTNKIIDIFNDRVNFRTLPKGTTITVVYNAKKRFSEIKDVKILYAQIKNNFYTINAFLNPYDGRYYDEKGKSLKGMFLKAPLRYKRISSKFGMRFHPILHKWRMHDGVDFVNKIGTPIHAVADGKIIYKGWIRGYGRSVKIRHKNGYITLYAHLHGWPRGIYVGKWVKQGTVIGYLGNSGLSTGPHLHFGVMHNGKWINPLKLKHNVKITLYGKQRKKFLAYINKFSKENNIALK</sequence>
<evidence type="ECO:0000256" key="1">
    <source>
        <dbReference type="ARBA" id="ARBA00001947"/>
    </source>
</evidence>
<dbReference type="InterPro" id="IPR050570">
    <property type="entry name" value="Cell_wall_metabolism_enzyme"/>
</dbReference>
<evidence type="ECO:0000256" key="5">
    <source>
        <dbReference type="ARBA" id="ARBA00022801"/>
    </source>
</evidence>
<keyword evidence="12" id="KW-1185">Reference proteome</keyword>
<evidence type="ECO:0000256" key="4">
    <source>
        <dbReference type="ARBA" id="ARBA00022723"/>
    </source>
</evidence>
<dbReference type="InterPro" id="IPR011055">
    <property type="entry name" value="Dup_hybrid_motif"/>
</dbReference>
<evidence type="ECO:0000259" key="8">
    <source>
        <dbReference type="Pfam" id="PF01551"/>
    </source>
</evidence>
<comment type="subcellular location">
    <subcellularLocation>
        <location evidence="2">Cell envelope</location>
    </subcellularLocation>
</comment>
<dbReference type="GO" id="GO:0030313">
    <property type="term" value="C:cell envelope"/>
    <property type="evidence" value="ECO:0007669"/>
    <property type="project" value="UniProtKB-SubCell"/>
</dbReference>
<dbReference type="InterPro" id="IPR045834">
    <property type="entry name" value="Csd3_N2"/>
</dbReference>
<dbReference type="GO" id="GO:0004222">
    <property type="term" value="F:metalloendopeptidase activity"/>
    <property type="evidence" value="ECO:0007669"/>
    <property type="project" value="TreeGrafter"/>
</dbReference>
<evidence type="ECO:0000256" key="6">
    <source>
        <dbReference type="ARBA" id="ARBA00022833"/>
    </source>
</evidence>
<evidence type="ECO:0000256" key="2">
    <source>
        <dbReference type="ARBA" id="ARBA00004196"/>
    </source>
</evidence>
<keyword evidence="4" id="KW-0479">Metal-binding</keyword>
<dbReference type="GO" id="GO:0046872">
    <property type="term" value="F:metal ion binding"/>
    <property type="evidence" value="ECO:0007669"/>
    <property type="project" value="UniProtKB-KW"/>
</dbReference>
<evidence type="ECO:0000256" key="7">
    <source>
        <dbReference type="ARBA" id="ARBA00023049"/>
    </source>
</evidence>
<dbReference type="Gene3D" id="3.10.450.350">
    <property type="match status" value="1"/>
</dbReference>
<feature type="domain" description="Csd3-like second N-terminal" evidence="10">
    <location>
        <begin position="129"/>
        <end position="222"/>
    </location>
</feature>
<proteinExistence type="predicted"/>
<dbReference type="InterPro" id="IPR016047">
    <property type="entry name" value="M23ase_b-sheet_dom"/>
</dbReference>
<dbReference type="PANTHER" id="PTHR21666">
    <property type="entry name" value="PEPTIDASE-RELATED"/>
    <property type="match status" value="1"/>
</dbReference>
<dbReference type="OrthoDB" id="9815245at2"/>
<accession>A0A292YFT4</accession>
<evidence type="ECO:0008006" key="13">
    <source>
        <dbReference type="Google" id="ProtNLM"/>
    </source>
</evidence>
<dbReference type="EMBL" id="BDME01000002">
    <property type="protein sequence ID" value="GAX87989.1"/>
    <property type="molecule type" value="Genomic_DNA"/>
</dbReference>
<dbReference type="CDD" id="cd12797">
    <property type="entry name" value="M23_peptidase"/>
    <property type="match status" value="1"/>
</dbReference>
<comment type="caution">
    <text evidence="11">The sequence shown here is derived from an EMBL/GenBank/DDBJ whole genome shotgun (WGS) entry which is preliminary data.</text>
</comment>
<dbReference type="Pfam" id="PF01551">
    <property type="entry name" value="Peptidase_M23"/>
    <property type="match status" value="1"/>
</dbReference>
<dbReference type="Gene3D" id="2.70.70.10">
    <property type="entry name" value="Glucose Permease (Domain IIA)"/>
    <property type="match status" value="1"/>
</dbReference>
<organism evidence="11 12">
    <name type="scientific">Lebetimonas natsushimae</name>
    <dbReference type="NCBI Taxonomy" id="1936991"/>
    <lineage>
        <taxon>Bacteria</taxon>
        <taxon>Pseudomonadati</taxon>
        <taxon>Campylobacterota</taxon>
        <taxon>Epsilonproteobacteria</taxon>
        <taxon>Nautiliales</taxon>
        <taxon>Nautiliaceae</taxon>
        <taxon>Lebetimonas</taxon>
    </lineage>
</organism>
<keyword evidence="6" id="KW-0862">Zinc</keyword>